<keyword evidence="2" id="KW-1185">Reference proteome</keyword>
<reference evidence="1" key="2">
    <citation type="submission" date="2020-09" db="EMBL/GenBank/DDBJ databases">
        <authorList>
            <person name="Sun Q."/>
            <person name="Zhou Y."/>
        </authorList>
    </citation>
    <scope>NUCLEOTIDE SEQUENCE</scope>
    <source>
        <strain evidence="1">CGMCC 1.15519</strain>
    </source>
</reference>
<dbReference type="Proteomes" id="UP000635071">
    <property type="component" value="Unassembled WGS sequence"/>
</dbReference>
<proteinExistence type="predicted"/>
<gene>
    <name evidence="1" type="ORF">GCM10011529_02950</name>
</gene>
<evidence type="ECO:0000313" key="2">
    <source>
        <dbReference type="Proteomes" id="UP000635071"/>
    </source>
</evidence>
<accession>A0A916ZIQ8</accession>
<organism evidence="1 2">
    <name type="scientific">Sandarakinorhabdus glacialis</name>
    <dbReference type="NCBI Taxonomy" id="1614636"/>
    <lineage>
        <taxon>Bacteria</taxon>
        <taxon>Pseudomonadati</taxon>
        <taxon>Pseudomonadota</taxon>
        <taxon>Alphaproteobacteria</taxon>
        <taxon>Sphingomonadales</taxon>
        <taxon>Sphingosinicellaceae</taxon>
        <taxon>Sandarakinorhabdus</taxon>
    </lineage>
</organism>
<comment type="caution">
    <text evidence="1">The sequence shown here is derived from an EMBL/GenBank/DDBJ whole genome shotgun (WGS) entry which is preliminary data.</text>
</comment>
<dbReference type="EMBL" id="BMJM01000001">
    <property type="protein sequence ID" value="GGE00174.1"/>
    <property type="molecule type" value="Genomic_DNA"/>
</dbReference>
<protein>
    <submittedName>
        <fullName evidence="1">Uncharacterized protein</fullName>
    </submittedName>
</protein>
<name>A0A916ZIQ8_9SPHN</name>
<dbReference type="AlphaFoldDB" id="A0A916ZIQ8"/>
<reference evidence="1" key="1">
    <citation type="journal article" date="2014" name="Int. J. Syst. Evol. Microbiol.">
        <title>Complete genome sequence of Corynebacterium casei LMG S-19264T (=DSM 44701T), isolated from a smear-ripened cheese.</title>
        <authorList>
            <consortium name="US DOE Joint Genome Institute (JGI-PGF)"/>
            <person name="Walter F."/>
            <person name="Albersmeier A."/>
            <person name="Kalinowski J."/>
            <person name="Ruckert C."/>
        </authorList>
    </citation>
    <scope>NUCLEOTIDE SEQUENCE</scope>
    <source>
        <strain evidence="1">CGMCC 1.15519</strain>
    </source>
</reference>
<evidence type="ECO:0000313" key="1">
    <source>
        <dbReference type="EMBL" id="GGE00174.1"/>
    </source>
</evidence>
<sequence length="60" mass="6153">MVALGVGDPEHVVEQQAVAVGRGEPRVGEAGGADEDLAQLADFGMDAVGGRHLWGSVVRL</sequence>